<dbReference type="Pfam" id="PF03732">
    <property type="entry name" value="Retrotrans_gag"/>
    <property type="match status" value="1"/>
</dbReference>
<dbReference type="InterPro" id="IPR005162">
    <property type="entry name" value="Retrotrans_gag_dom"/>
</dbReference>
<feature type="compositionally biased region" description="Polar residues" evidence="1">
    <location>
        <begin position="58"/>
        <end position="69"/>
    </location>
</feature>
<gene>
    <name evidence="3" type="ORF">F2Q68_00036179</name>
</gene>
<evidence type="ECO:0000313" key="3">
    <source>
        <dbReference type="EMBL" id="KAF2552548.1"/>
    </source>
</evidence>
<proteinExistence type="predicted"/>
<feature type="domain" description="Retrotransposon gag" evidence="2">
    <location>
        <begin position="150"/>
        <end position="225"/>
    </location>
</feature>
<accession>A0A8S9H9A6</accession>
<feature type="region of interest" description="Disordered" evidence="1">
    <location>
        <begin position="58"/>
        <end position="107"/>
    </location>
</feature>
<dbReference type="AlphaFoldDB" id="A0A8S9H9A6"/>
<evidence type="ECO:0000256" key="1">
    <source>
        <dbReference type="SAM" id="MobiDB-lite"/>
    </source>
</evidence>
<dbReference type="CDD" id="cd00303">
    <property type="entry name" value="retropepsin_like"/>
    <property type="match status" value="1"/>
</dbReference>
<sequence>MDTRSITALSDMSKQIDELRSSQVQQTEEIRKELGGEINALKGIIENFFTNAQPFTQCEGKQTEASSEITDGTPQTTDPPDRFNPENSTAKTMPTNVDNNNNKLPIPHSKSARLTKIGFPMFDGSELREWIYRCEQFFSIDSTPPELKVRLASLHMTGKALQWHHFYIAIRYNQFPLWPEYVAAISDRFIELFDDPLSELVSLKQGNDTIDMYLDKFDCAMTRLTLAPGHALSIFLTNMHQHLALHVRQFKVNSVPEAAKIAKLHKLSLMQTPSRTARSSYNTPQRSQFSQPNKNQYSNSTPPANTNISNQNNKPLIANTPQKRLSLEEMQERKSLCMFCDEQFTPGQQLKHQRAEFLFLEAETEFDEEIALVEQIRETTLEDDQDDKVPTISVHALNGCPTFNCMRLMGQYGKRKLHILIDPGSTHNFLDIQLAKGLGCSLTPTKPMTVVAASGDLIMKYICNPFS</sequence>
<feature type="compositionally biased region" description="Polar residues" evidence="1">
    <location>
        <begin position="85"/>
        <end position="103"/>
    </location>
</feature>
<name>A0A8S9H9A6_BRACR</name>
<protein>
    <recommendedName>
        <fullName evidence="2">Retrotransposon gag domain-containing protein</fullName>
    </recommendedName>
</protein>
<evidence type="ECO:0000259" key="2">
    <source>
        <dbReference type="Pfam" id="PF03732"/>
    </source>
</evidence>
<feature type="region of interest" description="Disordered" evidence="1">
    <location>
        <begin position="273"/>
        <end position="316"/>
    </location>
</feature>
<dbReference type="Proteomes" id="UP000712281">
    <property type="component" value="Unassembled WGS sequence"/>
</dbReference>
<dbReference type="EMBL" id="QGKW02001988">
    <property type="protein sequence ID" value="KAF2552548.1"/>
    <property type="molecule type" value="Genomic_DNA"/>
</dbReference>
<evidence type="ECO:0000313" key="4">
    <source>
        <dbReference type="Proteomes" id="UP000712281"/>
    </source>
</evidence>
<organism evidence="3 4">
    <name type="scientific">Brassica cretica</name>
    <name type="common">Mustard</name>
    <dbReference type="NCBI Taxonomy" id="69181"/>
    <lineage>
        <taxon>Eukaryota</taxon>
        <taxon>Viridiplantae</taxon>
        <taxon>Streptophyta</taxon>
        <taxon>Embryophyta</taxon>
        <taxon>Tracheophyta</taxon>
        <taxon>Spermatophyta</taxon>
        <taxon>Magnoliopsida</taxon>
        <taxon>eudicotyledons</taxon>
        <taxon>Gunneridae</taxon>
        <taxon>Pentapetalae</taxon>
        <taxon>rosids</taxon>
        <taxon>malvids</taxon>
        <taxon>Brassicales</taxon>
        <taxon>Brassicaceae</taxon>
        <taxon>Brassiceae</taxon>
        <taxon>Brassica</taxon>
    </lineage>
</organism>
<comment type="caution">
    <text evidence="3">The sequence shown here is derived from an EMBL/GenBank/DDBJ whole genome shotgun (WGS) entry which is preliminary data.</text>
</comment>
<reference evidence="3" key="1">
    <citation type="submission" date="2019-12" db="EMBL/GenBank/DDBJ databases">
        <title>Genome sequencing and annotation of Brassica cretica.</title>
        <authorList>
            <person name="Studholme D.J."/>
            <person name="Sarris P.F."/>
        </authorList>
    </citation>
    <scope>NUCLEOTIDE SEQUENCE</scope>
    <source>
        <strain evidence="3">PFS-001/15</strain>
        <tissue evidence="3">Leaf</tissue>
    </source>
</reference>